<dbReference type="InterPro" id="IPR005990">
    <property type="entry name" value="IMP_DH"/>
</dbReference>
<evidence type="ECO:0000313" key="22">
    <source>
        <dbReference type="Proteomes" id="UP000053815"/>
    </source>
</evidence>
<feature type="binding site" description="in other chain" evidence="14">
    <location>
        <position position="658"/>
    </location>
    <ligand>
        <name>K(+)</name>
        <dbReference type="ChEBI" id="CHEBI:29103"/>
        <note>ligand shared between two tetrameric partners</note>
    </ligand>
</feature>
<keyword evidence="8 14" id="KW-0630">Potassium</keyword>
<comment type="caution">
    <text evidence="14">Lacks conserved residue(s) required for the propagation of feature annotation.</text>
</comment>
<feature type="binding site" evidence="14">
    <location>
        <position position="774"/>
    </location>
    <ligand>
        <name>IMP</name>
        <dbReference type="ChEBI" id="CHEBI:58053"/>
    </ligand>
</feature>
<dbReference type="GO" id="GO:0000166">
    <property type="term" value="F:nucleotide binding"/>
    <property type="evidence" value="ECO:0007669"/>
    <property type="project" value="UniProtKB-UniRule"/>
</dbReference>
<dbReference type="CDD" id="cd12394">
    <property type="entry name" value="RRM1_RBM34"/>
    <property type="match status" value="1"/>
</dbReference>
<dbReference type="GO" id="GO:0046872">
    <property type="term" value="F:metal ion binding"/>
    <property type="evidence" value="ECO:0007669"/>
    <property type="project" value="UniProtKB-UniRule"/>
</dbReference>
<evidence type="ECO:0000256" key="15">
    <source>
        <dbReference type="PROSITE-ProRule" id="PRU00176"/>
    </source>
</evidence>
<keyword evidence="11 16" id="KW-0129">CBS domain</keyword>
<comment type="function">
    <text evidence="14">Catalyzes the conversion of inosine 5'-phosphate (IMP) to xanthosine 5'-phosphate (XMP), the first committed and rate-limiting step in the de novo synthesis of guanine nucleotides, and therefore plays an important role in the regulation of cell growth.</text>
</comment>
<dbReference type="InterPro" id="IPR000644">
    <property type="entry name" value="CBS_dom"/>
</dbReference>
<feature type="active site" description="Proton acceptor" evidence="14">
    <location>
        <position position="762"/>
    </location>
</feature>
<dbReference type="PROSITE" id="PS50102">
    <property type="entry name" value="RRM"/>
    <property type="match status" value="2"/>
</dbReference>
<protein>
    <recommendedName>
        <fullName evidence="14 17">Inosine-5'-monophosphate dehydrogenase</fullName>
        <shortName evidence="14">IMP dehydrogenase</shortName>
        <shortName evidence="14">IMPD</shortName>
        <shortName evidence="14">IMPDH</shortName>
        <ecNumber evidence="14 17">1.1.1.205</ecNumber>
    </recommendedName>
</protein>
<dbReference type="SMART" id="SM00116">
    <property type="entry name" value="CBS"/>
    <property type="match status" value="2"/>
</dbReference>
<dbReference type="PROSITE" id="PS51371">
    <property type="entry name" value="CBS"/>
    <property type="match status" value="2"/>
</dbReference>
<comment type="subunit">
    <text evidence="13">Homotetramer. Seems to be able to form heterotetramers composed from more than 1 of the 3 IMPDH gene products (IMD2-4).</text>
</comment>
<comment type="catalytic activity">
    <reaction evidence="12 14 17">
        <text>IMP + NAD(+) + H2O = XMP + NADH + H(+)</text>
        <dbReference type="Rhea" id="RHEA:11708"/>
        <dbReference type="ChEBI" id="CHEBI:15377"/>
        <dbReference type="ChEBI" id="CHEBI:15378"/>
        <dbReference type="ChEBI" id="CHEBI:57464"/>
        <dbReference type="ChEBI" id="CHEBI:57540"/>
        <dbReference type="ChEBI" id="CHEBI:57945"/>
        <dbReference type="ChEBI" id="CHEBI:58053"/>
        <dbReference type="EC" id="1.1.1.205"/>
    </reaction>
</comment>
<feature type="binding site" evidence="14">
    <location>
        <begin position="601"/>
        <end position="603"/>
    </location>
    <ligand>
        <name>NAD(+)</name>
        <dbReference type="ChEBI" id="CHEBI:57540"/>
    </ligand>
</feature>
<evidence type="ECO:0000256" key="7">
    <source>
        <dbReference type="ARBA" id="ARBA00022755"/>
    </source>
</evidence>
<evidence type="ECO:0000256" key="11">
    <source>
        <dbReference type="ARBA" id="ARBA00023122"/>
    </source>
</evidence>
<evidence type="ECO:0000256" key="2">
    <source>
        <dbReference type="ARBA" id="ARBA00004496"/>
    </source>
</evidence>
<dbReference type="Pfam" id="PF00571">
    <property type="entry name" value="CBS"/>
    <property type="match status" value="2"/>
</dbReference>
<evidence type="ECO:0000259" key="19">
    <source>
        <dbReference type="PROSITE" id="PS50102"/>
    </source>
</evidence>
<evidence type="ECO:0000256" key="18">
    <source>
        <dbReference type="SAM" id="MobiDB-lite"/>
    </source>
</evidence>
<dbReference type="HAMAP" id="MF_01964">
    <property type="entry name" value="IMPDH"/>
    <property type="match status" value="1"/>
</dbReference>
<accession>A0A0C9MLC1</accession>
<evidence type="ECO:0000256" key="4">
    <source>
        <dbReference type="ARBA" id="ARBA00022490"/>
    </source>
</evidence>
<evidence type="ECO:0000259" key="20">
    <source>
        <dbReference type="PROSITE" id="PS51371"/>
    </source>
</evidence>
<dbReference type="AlphaFoldDB" id="A0A0C9MLC1"/>
<name>A0A0C9MLC1_9FUNG</name>
<keyword evidence="4 14" id="KW-0963">Cytoplasm</keyword>
<evidence type="ECO:0000256" key="5">
    <source>
        <dbReference type="ARBA" id="ARBA00022723"/>
    </source>
</evidence>
<feature type="binding site" evidence="14">
    <location>
        <begin position="738"/>
        <end position="742"/>
    </location>
    <ligand>
        <name>IMP</name>
        <dbReference type="ChEBI" id="CHEBI:58053"/>
    </ligand>
</feature>
<evidence type="ECO:0000256" key="1">
    <source>
        <dbReference type="ARBA" id="ARBA00001958"/>
    </source>
</evidence>
<feature type="binding site" evidence="14">
    <location>
        <begin position="691"/>
        <end position="693"/>
    </location>
    <ligand>
        <name>IMP</name>
        <dbReference type="ChEBI" id="CHEBI:58053"/>
    </ligand>
</feature>
<feature type="domain" description="CBS" evidence="20">
    <location>
        <begin position="507"/>
        <end position="563"/>
    </location>
</feature>
<feature type="binding site" description="in other chain" evidence="14">
    <location>
        <position position="655"/>
    </location>
    <ligand>
        <name>K(+)</name>
        <dbReference type="ChEBI" id="CHEBI:29103"/>
        <note>ligand shared between two tetrameric partners</note>
    </ligand>
</feature>
<dbReference type="SUPFAM" id="SSF54631">
    <property type="entry name" value="CBS-domain pair"/>
    <property type="match status" value="1"/>
</dbReference>
<dbReference type="CDD" id="cd00381">
    <property type="entry name" value="IMPDH"/>
    <property type="match status" value="1"/>
</dbReference>
<dbReference type="EMBL" id="DF836487">
    <property type="protein sequence ID" value="GAN08304.1"/>
    <property type="molecule type" value="Genomic_DNA"/>
</dbReference>
<feature type="binding site" description="in other chain" evidence="14">
    <location>
        <position position="653"/>
    </location>
    <ligand>
        <name>K(+)</name>
        <dbReference type="ChEBI" id="CHEBI:29103"/>
        <note>ligand shared between two tetrameric partners</note>
    </ligand>
</feature>
<evidence type="ECO:0000256" key="9">
    <source>
        <dbReference type="ARBA" id="ARBA00023002"/>
    </source>
</evidence>
<dbReference type="EC" id="1.1.1.205" evidence="14 17"/>
<evidence type="ECO:0000256" key="6">
    <source>
        <dbReference type="ARBA" id="ARBA00022749"/>
    </source>
</evidence>
<evidence type="ECO:0000313" key="21">
    <source>
        <dbReference type="EMBL" id="GAN08304.1"/>
    </source>
</evidence>
<dbReference type="GO" id="GO:0006183">
    <property type="term" value="P:GTP biosynthetic process"/>
    <property type="evidence" value="ECO:0007669"/>
    <property type="project" value="TreeGrafter"/>
</dbReference>
<dbReference type="PANTHER" id="PTHR11911:SF111">
    <property type="entry name" value="INOSINE-5'-MONOPHOSPHATE DEHYDROGENASE"/>
    <property type="match status" value="1"/>
</dbReference>
<feature type="region of interest" description="Disordered" evidence="18">
    <location>
        <begin position="289"/>
        <end position="330"/>
    </location>
</feature>
<keyword evidence="22" id="KW-1185">Reference proteome</keyword>
<comment type="cofactor">
    <cofactor evidence="1 14">
        <name>K(+)</name>
        <dbReference type="ChEBI" id="CHEBI:29103"/>
    </cofactor>
</comment>
<dbReference type="GO" id="GO:0003723">
    <property type="term" value="F:RNA binding"/>
    <property type="evidence" value="ECO:0007669"/>
    <property type="project" value="UniProtKB-UniRule"/>
</dbReference>
<dbReference type="SUPFAM" id="SSF54928">
    <property type="entry name" value="RNA-binding domain, RBD"/>
    <property type="match status" value="2"/>
</dbReference>
<organism evidence="21">
    <name type="scientific">Mucor ambiguus</name>
    <dbReference type="NCBI Taxonomy" id="91626"/>
    <lineage>
        <taxon>Eukaryota</taxon>
        <taxon>Fungi</taxon>
        <taxon>Fungi incertae sedis</taxon>
        <taxon>Mucoromycota</taxon>
        <taxon>Mucoromycotina</taxon>
        <taxon>Mucoromycetes</taxon>
        <taxon>Mucorales</taxon>
        <taxon>Mucorineae</taxon>
        <taxon>Mucoraceae</taxon>
        <taxon>Mucor</taxon>
    </lineage>
</organism>
<feature type="binding site" evidence="14">
    <location>
        <position position="656"/>
    </location>
    <ligand>
        <name>IMP</name>
        <dbReference type="ChEBI" id="CHEBI:58053"/>
    </ligand>
</feature>
<dbReference type="GO" id="GO:0003938">
    <property type="term" value="F:IMP dehydrogenase activity"/>
    <property type="evidence" value="ECO:0007669"/>
    <property type="project" value="UniProtKB-UniRule"/>
</dbReference>
<keyword evidence="7 14" id="KW-0658">Purine biosynthesis</keyword>
<feature type="binding site" evidence="14">
    <location>
        <begin position="714"/>
        <end position="715"/>
    </location>
    <ligand>
        <name>IMP</name>
        <dbReference type="ChEBI" id="CHEBI:58053"/>
    </ligand>
</feature>
<keyword evidence="9 14" id="KW-0560">Oxidoreductase</keyword>
<comment type="similarity">
    <text evidence="3 14">Belongs to the IMPDH/GMPR family.</text>
</comment>
<feature type="domain" description="RRM" evidence="19">
    <location>
        <begin position="102"/>
        <end position="199"/>
    </location>
</feature>
<evidence type="ECO:0000256" key="3">
    <source>
        <dbReference type="ARBA" id="ARBA00005502"/>
    </source>
</evidence>
<evidence type="ECO:0000256" key="13">
    <source>
        <dbReference type="ARBA" id="ARBA00062187"/>
    </source>
</evidence>
<keyword evidence="10 14" id="KW-0520">NAD</keyword>
<feature type="domain" description="CBS" evidence="20">
    <location>
        <begin position="444"/>
        <end position="506"/>
    </location>
</feature>
<evidence type="ECO:0000256" key="8">
    <source>
        <dbReference type="ARBA" id="ARBA00022958"/>
    </source>
</evidence>
<reference evidence="21" key="1">
    <citation type="submission" date="2014-09" db="EMBL/GenBank/DDBJ databases">
        <title>Draft genome sequence of an oleaginous Mucoromycotina fungus Mucor ambiguus NBRC6742.</title>
        <authorList>
            <person name="Takeda I."/>
            <person name="Yamane N."/>
            <person name="Morita T."/>
            <person name="Tamano K."/>
            <person name="Machida M."/>
            <person name="Baker S."/>
            <person name="Koike H."/>
        </authorList>
    </citation>
    <scope>NUCLEOTIDE SEQUENCE</scope>
    <source>
        <strain evidence="21">NBRC 6742</strain>
    </source>
</reference>
<comment type="activity regulation">
    <text evidence="14">Mycophenolic acid (MPA) is a non-competitive inhibitor that prevents formation of the closed enzyme conformation by binding to the same site as the amobile flap. In contrast, mizoribine monophosphate (MZP) is a competitive inhibitor that induces the closed conformation. MPA is a potent inhibitor of mammalian IMPDHs but a poor inhibitor of the bacterial enzymes. MZP is a more potent inhibitor of bacterial IMPDH.</text>
</comment>
<dbReference type="InterPro" id="IPR035979">
    <property type="entry name" value="RBD_domain_sf"/>
</dbReference>
<dbReference type="Gene3D" id="3.30.70.330">
    <property type="match status" value="2"/>
</dbReference>
<dbReference type="Gene3D" id="3.20.20.70">
    <property type="entry name" value="Aldolase class I"/>
    <property type="match status" value="1"/>
</dbReference>
<proteinExistence type="inferred from homology"/>
<evidence type="ECO:0000256" key="14">
    <source>
        <dbReference type="HAMAP-Rule" id="MF_03156"/>
    </source>
</evidence>
<dbReference type="InterPro" id="IPR034221">
    <property type="entry name" value="RBM34_RRM2"/>
</dbReference>
<gene>
    <name evidence="21" type="ORF">MAM1_0198d07813</name>
</gene>
<keyword evidence="15" id="KW-0694">RNA-binding</keyword>
<dbReference type="InterPro" id="IPR012677">
    <property type="entry name" value="Nucleotide-bd_a/b_plait_sf"/>
</dbReference>
<dbReference type="Pfam" id="PF00076">
    <property type="entry name" value="RRM_1"/>
    <property type="match status" value="1"/>
</dbReference>
<dbReference type="UniPathway" id="UPA00601">
    <property type="reaction ID" value="UER00295"/>
</dbReference>
<feature type="domain" description="RRM" evidence="19">
    <location>
        <begin position="207"/>
        <end position="285"/>
    </location>
</feature>
<dbReference type="NCBIfam" id="TIGR01302">
    <property type="entry name" value="IMP_dehydrog"/>
    <property type="match status" value="1"/>
</dbReference>
<feature type="active site" description="Thioimidate intermediate" evidence="14">
    <location>
        <position position="658"/>
    </location>
</feature>
<dbReference type="InterPro" id="IPR000504">
    <property type="entry name" value="RRM_dom"/>
</dbReference>
<dbReference type="GO" id="GO:0005737">
    <property type="term" value="C:cytoplasm"/>
    <property type="evidence" value="ECO:0007669"/>
    <property type="project" value="UniProtKB-SubCell"/>
</dbReference>
<comment type="pathway">
    <text evidence="14 17">Purine metabolism; XMP biosynthesis via de novo pathway; XMP from IMP: step 1/1.</text>
</comment>
<keyword evidence="6 14" id="KW-0332">GMP biosynthesis</keyword>
<dbReference type="SMART" id="SM00360">
    <property type="entry name" value="RRM"/>
    <property type="match status" value="2"/>
</dbReference>
<keyword evidence="5 14" id="KW-0479">Metal-binding</keyword>
<dbReference type="Pfam" id="PF00478">
    <property type="entry name" value="IMPDH"/>
    <property type="match status" value="1"/>
</dbReference>
<feature type="compositionally biased region" description="Basic and acidic residues" evidence="18">
    <location>
        <begin position="321"/>
        <end position="330"/>
    </location>
</feature>
<feature type="binding site" evidence="14">
    <location>
        <begin position="651"/>
        <end position="653"/>
    </location>
    <ligand>
        <name>NAD(+)</name>
        <dbReference type="ChEBI" id="CHEBI:57540"/>
    </ligand>
</feature>
<dbReference type="CDD" id="cd12395">
    <property type="entry name" value="RRM2_RBM34"/>
    <property type="match status" value="1"/>
</dbReference>
<dbReference type="InterPro" id="IPR046342">
    <property type="entry name" value="CBS_dom_sf"/>
</dbReference>
<dbReference type="PANTHER" id="PTHR11911">
    <property type="entry name" value="INOSINE-5-MONOPHOSPHATE DEHYDROGENASE RELATED"/>
    <property type="match status" value="1"/>
</dbReference>
<dbReference type="SUPFAM" id="SSF51412">
    <property type="entry name" value="Inosine monophosphate dehydrogenase (IMPDH)"/>
    <property type="match status" value="1"/>
</dbReference>
<dbReference type="InterPro" id="IPR001093">
    <property type="entry name" value="IMP_DH_GMPRt"/>
</dbReference>
<dbReference type="Proteomes" id="UP000053815">
    <property type="component" value="Unassembled WGS sequence"/>
</dbReference>
<comment type="subcellular location">
    <subcellularLocation>
        <location evidence="2 14">Cytoplasm</location>
    </subcellularLocation>
</comment>
<dbReference type="GO" id="GO:0006177">
    <property type="term" value="P:GMP biosynthetic process"/>
    <property type="evidence" value="ECO:0007669"/>
    <property type="project" value="UniProtKB-UniRule"/>
</dbReference>
<dbReference type="PROSITE" id="PS00487">
    <property type="entry name" value="IMP_DH_GMP_RED"/>
    <property type="match status" value="1"/>
</dbReference>
<evidence type="ECO:0000256" key="10">
    <source>
        <dbReference type="ARBA" id="ARBA00023027"/>
    </source>
</evidence>
<dbReference type="SMART" id="SM01240">
    <property type="entry name" value="IMPDH"/>
    <property type="match status" value="1"/>
</dbReference>
<dbReference type="FunFam" id="3.20.20.70:FF:000007">
    <property type="entry name" value="Chromosome 19 SCAF14664, whole genome shotgun sequence"/>
    <property type="match status" value="1"/>
</dbReference>
<dbReference type="InterPro" id="IPR013785">
    <property type="entry name" value="Aldolase_TIM"/>
</dbReference>
<dbReference type="InterPro" id="IPR015875">
    <property type="entry name" value="IMP_DH/GMP_Rdtase_CS"/>
</dbReference>
<evidence type="ECO:0000256" key="16">
    <source>
        <dbReference type="PROSITE-ProRule" id="PRU00703"/>
    </source>
</evidence>
<evidence type="ECO:0000256" key="12">
    <source>
        <dbReference type="ARBA" id="ARBA00048028"/>
    </source>
</evidence>
<dbReference type="CDD" id="cd04601">
    <property type="entry name" value="CBS_pair_IMPDH"/>
    <property type="match status" value="1"/>
</dbReference>
<sequence>MSGLLSTQPKVESHLDDLFKNSAGKSEIAVKPILTEEVVASVTKKTKSQGKKDANKAFLGFKKARELIAATNKRKAEELEADTKKKAKKVLTVEELAEKELRTIFVGNLPVECIEKAGYRQLEARFKECGKIESIRFRSVAFSQPMDRKSAFLARKLHESRDVLNAYIVFKEKTSADKACELNGVVFMDKHLRVDGASNDKQHDRKRSVFLGGLPFDTEDEELWEFFKDCGDIESVRTVRDSKTNVGKGFGYVQFKDRECVDAALALTDKKFRNKNKIRIQRCKIPVSEGGTRDVKKKGKKNNAQNRKPSGKSGKLIPSPKRLEGTRATKDDANQYLSEYKRQDGLAIEALMDEQLSGGLTYNDFLILPGFIDFDANKASLDSKITKNITIKIPFLSSPMDTVTETDMAISMALLGGIGIIHHNCDAKTQADMVRKVKTFENGFIVDPVVLSPTNTVAEVKHIKEERGFCGIPITENGHMNGKLLGIVTARDIQFHKDDQALLEDVMSTDLVVAKKGVTLQKANEILRSSKKGKLPIVDEEGRLVSLLSRSDLLKNLHFPLASKSADSKQLLVGAAIGTRPDDKDRLALLVDAGLDVIVLDSSQGNSIYQLDMVRHIKEKYPKLQVIAGNVVTREQAANLIEAGADGIRIGMGSGSICITQEVMACGRPQATAVYRVSEFCRRFGVPTIADGGIGNVGHIVKALSLGASAVMMGGLLAGTTESPGEYFYHEGQRLKRYRGMGSIDAMNNKSGGKDGNAATKRYFSEGDAVKVAQGVVGNVLDKGCVRKYASYLITGVQHSLQDIGCQSVAQFHEDVYAGKVRFEKRTAAAQMEGGVHSLHSFEKKLFTSA</sequence>
<dbReference type="STRING" id="91626.A0A0C9MLC1"/>
<dbReference type="OrthoDB" id="442677at2759"/>
<evidence type="ECO:0000256" key="17">
    <source>
        <dbReference type="RuleBase" id="RU003928"/>
    </source>
</evidence>